<dbReference type="Proteomes" id="UP001497472">
    <property type="component" value="Unassembled WGS sequence"/>
</dbReference>
<dbReference type="SMART" id="SM00198">
    <property type="entry name" value="SCP"/>
    <property type="match status" value="1"/>
</dbReference>
<comment type="subcellular location">
    <subcellularLocation>
        <location evidence="1">Secreted</location>
    </subcellularLocation>
</comment>
<keyword evidence="2" id="KW-0964">Secreted</keyword>
<proteinExistence type="predicted"/>
<reference evidence="6 7" key="1">
    <citation type="submission" date="2023-11" db="EMBL/GenBank/DDBJ databases">
        <authorList>
            <person name="Okamura Y."/>
        </authorList>
    </citation>
    <scope>NUCLEOTIDE SEQUENCE [LARGE SCALE GENOMIC DNA]</scope>
</reference>
<dbReference type="EMBL" id="CAVLEF010000002">
    <property type="protein sequence ID" value="CAK1540965.1"/>
    <property type="molecule type" value="Genomic_DNA"/>
</dbReference>
<feature type="region of interest" description="Disordered" evidence="3">
    <location>
        <begin position="405"/>
        <end position="429"/>
    </location>
</feature>
<dbReference type="Pfam" id="PF00188">
    <property type="entry name" value="CAP"/>
    <property type="match status" value="1"/>
</dbReference>
<protein>
    <recommendedName>
        <fullName evidence="5">SCP domain-containing protein</fullName>
    </recommendedName>
</protein>
<dbReference type="Gene3D" id="3.40.33.10">
    <property type="entry name" value="CAP"/>
    <property type="match status" value="1"/>
</dbReference>
<keyword evidence="7" id="KW-1185">Reference proteome</keyword>
<dbReference type="InterPro" id="IPR035940">
    <property type="entry name" value="CAP_sf"/>
</dbReference>
<evidence type="ECO:0000256" key="2">
    <source>
        <dbReference type="ARBA" id="ARBA00022525"/>
    </source>
</evidence>
<dbReference type="InterPro" id="IPR014044">
    <property type="entry name" value="CAP_dom"/>
</dbReference>
<dbReference type="GO" id="GO:0005576">
    <property type="term" value="C:extracellular region"/>
    <property type="evidence" value="ECO:0007669"/>
    <property type="project" value="UniProtKB-SubCell"/>
</dbReference>
<organism evidence="6 7">
    <name type="scientific">Leptosia nina</name>
    <dbReference type="NCBI Taxonomy" id="320188"/>
    <lineage>
        <taxon>Eukaryota</taxon>
        <taxon>Metazoa</taxon>
        <taxon>Ecdysozoa</taxon>
        <taxon>Arthropoda</taxon>
        <taxon>Hexapoda</taxon>
        <taxon>Insecta</taxon>
        <taxon>Pterygota</taxon>
        <taxon>Neoptera</taxon>
        <taxon>Endopterygota</taxon>
        <taxon>Lepidoptera</taxon>
        <taxon>Glossata</taxon>
        <taxon>Ditrysia</taxon>
        <taxon>Papilionoidea</taxon>
        <taxon>Pieridae</taxon>
        <taxon>Pierinae</taxon>
        <taxon>Leptosia</taxon>
    </lineage>
</organism>
<evidence type="ECO:0000256" key="1">
    <source>
        <dbReference type="ARBA" id="ARBA00004613"/>
    </source>
</evidence>
<feature type="domain" description="SCP" evidence="5">
    <location>
        <begin position="62"/>
        <end position="231"/>
    </location>
</feature>
<comment type="caution">
    <text evidence="6">The sequence shown here is derived from an EMBL/GenBank/DDBJ whole genome shotgun (WGS) entry which is preliminary data.</text>
</comment>
<evidence type="ECO:0000256" key="3">
    <source>
        <dbReference type="SAM" id="MobiDB-lite"/>
    </source>
</evidence>
<feature type="chain" id="PRO_5043953950" description="SCP domain-containing protein" evidence="4">
    <location>
        <begin position="17"/>
        <end position="453"/>
    </location>
</feature>
<evidence type="ECO:0000313" key="7">
    <source>
        <dbReference type="Proteomes" id="UP001497472"/>
    </source>
</evidence>
<feature type="signal peptide" evidence="4">
    <location>
        <begin position="1"/>
        <end position="16"/>
    </location>
</feature>
<dbReference type="InterPro" id="IPR002413">
    <property type="entry name" value="V5_allergen-like"/>
</dbReference>
<name>A0AAV1IVL0_9NEOP</name>
<sequence length="453" mass="52458">MEALILCLLMLNVCFALVDDQPYCSLRYRRLCQGKGRHVACQFPFPGPSESCSNYTKIKFTSDLKSFITHFINRRRQRIATGNERVRGGALLPKPEVTMWVGWDRELAHLAQRLADQCRFVHDDCRATVRYPYAGQTVGEVRWRRSSDSDELSAQRAIRRVFDAWWGERRRVQPKQLIAPFRLTAKGSVWGHFSQLAVWTLRAVGCGAVRHGGTHTRLLLVCDFSHTNMLGERTINPGPLAACPAHTARKMRSAYPLLCAPVRQQSISSDTAYEDTNNEEINYDEVPKPVTKYQAHKESRNYNKPGYEMTTAVKTTRFVDVLEQELDRPLQTKMQVRIWPTRPPRIEVTLRYKDVEEKMADKIQYVYRSGNQDVGTTKDSRPLIYDRIHKEQSLRQKWKQTRFRPQRPGAKALLEKPEENAVKQTSKPSLMIDKDDVDQLFRDTGFKITRRKN</sequence>
<dbReference type="SUPFAM" id="SSF55797">
    <property type="entry name" value="PR-1-like"/>
    <property type="match status" value="1"/>
</dbReference>
<keyword evidence="4" id="KW-0732">Signal</keyword>
<dbReference type="CDD" id="cd05380">
    <property type="entry name" value="CAP_euk"/>
    <property type="match status" value="1"/>
</dbReference>
<evidence type="ECO:0000313" key="6">
    <source>
        <dbReference type="EMBL" id="CAK1540965.1"/>
    </source>
</evidence>
<evidence type="ECO:0000259" key="5">
    <source>
        <dbReference type="SMART" id="SM00198"/>
    </source>
</evidence>
<dbReference type="AlphaFoldDB" id="A0AAV1IVL0"/>
<evidence type="ECO:0000256" key="4">
    <source>
        <dbReference type="SAM" id="SignalP"/>
    </source>
</evidence>
<gene>
    <name evidence="6" type="ORF">LNINA_LOCUS983</name>
</gene>
<accession>A0AAV1IVL0</accession>
<dbReference type="PRINTS" id="PR00838">
    <property type="entry name" value="V5ALLERGEN"/>
</dbReference>